<evidence type="ECO:0000313" key="2">
    <source>
        <dbReference type="EMBL" id="GGB28962.1"/>
    </source>
</evidence>
<dbReference type="PANTHER" id="PTHR33744:SF17">
    <property type="entry name" value="CONSERVED PROTEIN"/>
    <property type="match status" value="1"/>
</dbReference>
<sequence length="546" mass="58456">MVSMSGRPAADLTRLLDDLGATLLELVHAPESPAAAAGPISAVVIHDPVDEAEVRPDALVLGVGVSGSERIIRLLGELGEQRATALVVRAPVPPDPQLLRTVEQTGVALLAFTRGASWTQLTALLRALLAEGELGGSETETLGGLPAGDLFAVANAVAALLDAPITIEDRNSRVLAFSGRQDEADQSRVETILGRQVPERYARLLSERGVFRELYRTDQPVYIESLPASAVTMARAAIAVRAGDELLGSLWAAVHEPLSPERSRAFSEAAKLVALHLLQQRAGSDVERRLRADLLGTALEGGVGARGALDRLGVADQPMVVLALTIAGQHTPPAVVSGAELVNERQRLSDAFAMHLSTVHPSSAVAALSDVVYGLVPVPHQRERYAVSIATDFLDRIGDRGHHALIAVSPVAEDITGLASARVAVDRVLRVLRERGSPRVAQLADVHVESLMLELRDLVVARGDQPTGPVARLIRYDAVHNTDLVQTLRAWLDHFGDTVAAAASLYVHPNTFRYRLRRLAEVGEIDLEDSEARFAAMLQLRAVVTR</sequence>
<evidence type="ECO:0000259" key="1">
    <source>
        <dbReference type="Pfam" id="PF13556"/>
    </source>
</evidence>
<dbReference type="InterPro" id="IPR051448">
    <property type="entry name" value="CdaR-like_regulators"/>
</dbReference>
<keyword evidence="3" id="KW-1185">Reference proteome</keyword>
<proteinExistence type="predicted"/>
<reference evidence="2" key="1">
    <citation type="journal article" date="2014" name="Int. J. Syst. Evol. Microbiol.">
        <title>Complete genome sequence of Corynebacterium casei LMG S-19264T (=DSM 44701T), isolated from a smear-ripened cheese.</title>
        <authorList>
            <consortium name="US DOE Joint Genome Institute (JGI-PGF)"/>
            <person name="Walter F."/>
            <person name="Albersmeier A."/>
            <person name="Kalinowski J."/>
            <person name="Ruckert C."/>
        </authorList>
    </citation>
    <scope>NUCLEOTIDE SEQUENCE</scope>
    <source>
        <strain evidence="2">CGMCC 1.15085</strain>
    </source>
</reference>
<dbReference type="InterPro" id="IPR025736">
    <property type="entry name" value="PucR_C-HTH_dom"/>
</dbReference>
<reference evidence="2" key="2">
    <citation type="submission" date="2020-09" db="EMBL/GenBank/DDBJ databases">
        <authorList>
            <person name="Sun Q."/>
            <person name="Zhou Y."/>
        </authorList>
    </citation>
    <scope>NUCLEOTIDE SEQUENCE</scope>
    <source>
        <strain evidence="2">CGMCC 1.15085</strain>
    </source>
</reference>
<organism evidence="2 3">
    <name type="scientific">Flexivirga endophytica</name>
    <dbReference type="NCBI Taxonomy" id="1849103"/>
    <lineage>
        <taxon>Bacteria</taxon>
        <taxon>Bacillati</taxon>
        <taxon>Actinomycetota</taxon>
        <taxon>Actinomycetes</taxon>
        <taxon>Micrococcales</taxon>
        <taxon>Dermacoccaceae</taxon>
        <taxon>Flexivirga</taxon>
    </lineage>
</organism>
<gene>
    <name evidence="2" type="ORF">GCM10011492_19060</name>
</gene>
<comment type="caution">
    <text evidence="2">The sequence shown here is derived from an EMBL/GenBank/DDBJ whole genome shotgun (WGS) entry which is preliminary data.</text>
</comment>
<dbReference type="Proteomes" id="UP000636793">
    <property type="component" value="Unassembled WGS sequence"/>
</dbReference>
<protein>
    <submittedName>
        <fullName evidence="2">PucR family transcriptional regulator</fullName>
    </submittedName>
</protein>
<accession>A0A916T5B5</accession>
<dbReference type="InterPro" id="IPR042070">
    <property type="entry name" value="PucR_C-HTH_sf"/>
</dbReference>
<name>A0A916T5B5_9MICO</name>
<dbReference type="AlphaFoldDB" id="A0A916T5B5"/>
<dbReference type="EMBL" id="BMHI01000003">
    <property type="protein sequence ID" value="GGB28962.1"/>
    <property type="molecule type" value="Genomic_DNA"/>
</dbReference>
<dbReference type="Gene3D" id="1.10.10.2840">
    <property type="entry name" value="PucR C-terminal helix-turn-helix domain"/>
    <property type="match status" value="1"/>
</dbReference>
<feature type="domain" description="PucR C-terminal helix-turn-helix" evidence="1">
    <location>
        <begin position="484"/>
        <end position="542"/>
    </location>
</feature>
<dbReference type="PANTHER" id="PTHR33744">
    <property type="entry name" value="CARBOHYDRATE DIACID REGULATOR"/>
    <property type="match status" value="1"/>
</dbReference>
<evidence type="ECO:0000313" key="3">
    <source>
        <dbReference type="Proteomes" id="UP000636793"/>
    </source>
</evidence>
<dbReference type="Pfam" id="PF13556">
    <property type="entry name" value="HTH_30"/>
    <property type="match status" value="1"/>
</dbReference>